<sequence>MAWFRRSEELEVAPVEADREDTPAALDAEIAGVVRLVNAAAGDLPVASVVAARRITDLLSEVVRTSDVRPLDVYAAISVRATATDYLPTTVRGFVALDPDLVDVPATSGVTPAQSLAAQLEALEGAAEKVLQAARRQDVDALMTQGSFLRTKFSGSDLDL</sequence>
<protein>
    <submittedName>
        <fullName evidence="1">Uncharacterized protein</fullName>
    </submittedName>
</protein>
<reference evidence="1 2" key="1">
    <citation type="submission" date="2024-03" db="EMBL/GenBank/DDBJ databases">
        <title>Draft genome sequence of Klenkia terrae.</title>
        <authorList>
            <person name="Duangmal K."/>
            <person name="Chantavorakit T."/>
        </authorList>
    </citation>
    <scope>NUCLEOTIDE SEQUENCE [LARGE SCALE GENOMIC DNA]</scope>
    <source>
        <strain evidence="1 2">JCM 17786</strain>
    </source>
</reference>
<dbReference type="EMBL" id="JBAPLV010000007">
    <property type="protein sequence ID" value="MEI4278504.1"/>
    <property type="molecule type" value="Genomic_DNA"/>
</dbReference>
<evidence type="ECO:0000313" key="1">
    <source>
        <dbReference type="EMBL" id="MEI4278504.1"/>
    </source>
</evidence>
<dbReference type="RefSeq" id="WP_225232179.1">
    <property type="nucleotide sequence ID" value="NZ_JBAPLV010000007.1"/>
</dbReference>
<evidence type="ECO:0000313" key="2">
    <source>
        <dbReference type="Proteomes" id="UP001373496"/>
    </source>
</evidence>
<comment type="caution">
    <text evidence="1">The sequence shown here is derived from an EMBL/GenBank/DDBJ whole genome shotgun (WGS) entry which is preliminary data.</text>
</comment>
<gene>
    <name evidence="1" type="ORF">UXQ13_08505</name>
</gene>
<name>A0ABU8E6R2_9ACTN</name>
<proteinExistence type="predicted"/>
<dbReference type="Proteomes" id="UP001373496">
    <property type="component" value="Unassembled WGS sequence"/>
</dbReference>
<keyword evidence="2" id="KW-1185">Reference proteome</keyword>
<accession>A0ABU8E6R2</accession>
<organism evidence="1 2">
    <name type="scientific">Klenkia terrae</name>
    <dbReference type="NCBI Taxonomy" id="1052259"/>
    <lineage>
        <taxon>Bacteria</taxon>
        <taxon>Bacillati</taxon>
        <taxon>Actinomycetota</taxon>
        <taxon>Actinomycetes</taxon>
        <taxon>Geodermatophilales</taxon>
        <taxon>Geodermatophilaceae</taxon>
        <taxon>Klenkia</taxon>
    </lineage>
</organism>